<reference evidence="8" key="1">
    <citation type="submission" date="2021-04" db="EMBL/GenBank/DDBJ databases">
        <title>Genome based classification of Actinospica acidithermotolerans sp. nov., an actinobacterium isolated from an Indonesian hot spring.</title>
        <authorList>
            <person name="Kusuma A.B."/>
            <person name="Putra K.E."/>
            <person name="Nafisah S."/>
            <person name="Loh J."/>
            <person name="Nouioui I."/>
            <person name="Goodfellow M."/>
        </authorList>
    </citation>
    <scope>NUCLEOTIDE SEQUENCE</scope>
    <source>
        <strain evidence="8">DSM 45618</strain>
    </source>
</reference>
<evidence type="ECO:0000313" key="9">
    <source>
        <dbReference type="Proteomes" id="UP000677913"/>
    </source>
</evidence>
<dbReference type="NCBIfam" id="TIGR00937">
    <property type="entry name" value="2A51"/>
    <property type="match status" value="1"/>
</dbReference>
<dbReference type="AlphaFoldDB" id="A0A8J7WPZ4"/>
<dbReference type="PANTHER" id="PTHR43663:SF1">
    <property type="entry name" value="CHROMATE TRANSPORTER"/>
    <property type="match status" value="1"/>
</dbReference>
<accession>A0A8J7WPZ4</accession>
<dbReference type="GO" id="GO:0005886">
    <property type="term" value="C:plasma membrane"/>
    <property type="evidence" value="ECO:0007669"/>
    <property type="project" value="UniProtKB-SubCell"/>
</dbReference>
<name>A0A8J7WPZ4_9ACTN</name>
<sequence length="401" mass="40359">MTDPQVPYAPAQAAGQDGAARPRVGLGEIAREWGRIGCIGFGGPPAHIALLRGLCVEQRGWLAADEFEDGIAATNLLPGPASTQLAIFCAWRLRRAPGAIVGGLCFIVPGLLLIIGLSALFLSEHAPLWVRGAAAGAGAAVAAVALNAAATLLPASRRRAHRPGQRRRWAGYLGLGAAAAILIGPYLVLVLVACGGAEALWRRRAAPGAQVSLWPLAAAAAAPSGVLGALAWTAFKVGALSYGGGFVIIPLMQADAVHRYHFLTAGQFTAAVALGQITPGPVVQTVAVVGYGAAGALGALLAAAVAFSPSFLLVLFGAGRFDRLRGSQTVQAFLDGAGPATIGAIGGSAFTLGLALAEPWQFAVLAAAGLWLLVLRRGVVSALLGAGALGVVAALVGLALS</sequence>
<dbReference type="GO" id="GO:0015109">
    <property type="term" value="F:chromate transmembrane transporter activity"/>
    <property type="evidence" value="ECO:0007669"/>
    <property type="project" value="InterPro"/>
</dbReference>
<evidence type="ECO:0000256" key="5">
    <source>
        <dbReference type="ARBA" id="ARBA00022989"/>
    </source>
</evidence>
<feature type="transmembrane region" description="Helical" evidence="7">
    <location>
        <begin position="289"/>
        <end position="318"/>
    </location>
</feature>
<feature type="transmembrane region" description="Helical" evidence="7">
    <location>
        <begin position="169"/>
        <end position="193"/>
    </location>
</feature>
<evidence type="ECO:0000256" key="3">
    <source>
        <dbReference type="ARBA" id="ARBA00022475"/>
    </source>
</evidence>
<dbReference type="InterPro" id="IPR003370">
    <property type="entry name" value="Chromate_transpt"/>
</dbReference>
<keyword evidence="3" id="KW-1003">Cell membrane</keyword>
<keyword evidence="5 7" id="KW-1133">Transmembrane helix</keyword>
<evidence type="ECO:0000256" key="1">
    <source>
        <dbReference type="ARBA" id="ARBA00004651"/>
    </source>
</evidence>
<keyword evidence="6 7" id="KW-0472">Membrane</keyword>
<comment type="similarity">
    <text evidence="2">Belongs to the chromate ion transporter (CHR) (TC 2.A.51) family.</text>
</comment>
<feature type="transmembrane region" description="Helical" evidence="7">
    <location>
        <begin position="382"/>
        <end position="400"/>
    </location>
</feature>
<feature type="transmembrane region" description="Helical" evidence="7">
    <location>
        <begin position="330"/>
        <end position="353"/>
    </location>
</feature>
<feature type="transmembrane region" description="Helical" evidence="7">
    <location>
        <begin position="256"/>
        <end position="277"/>
    </location>
</feature>
<evidence type="ECO:0000256" key="7">
    <source>
        <dbReference type="SAM" id="Phobius"/>
    </source>
</evidence>
<feature type="transmembrane region" description="Helical" evidence="7">
    <location>
        <begin position="213"/>
        <end position="235"/>
    </location>
</feature>
<comment type="caution">
    <text evidence="8">The sequence shown here is derived from an EMBL/GenBank/DDBJ whole genome shotgun (WGS) entry which is preliminary data.</text>
</comment>
<dbReference type="PIRSF" id="PIRSF004810">
    <property type="entry name" value="ChrA"/>
    <property type="match status" value="1"/>
</dbReference>
<organism evidence="8 9">
    <name type="scientific">Actinocrinis puniceicyclus</name>
    <dbReference type="NCBI Taxonomy" id="977794"/>
    <lineage>
        <taxon>Bacteria</taxon>
        <taxon>Bacillati</taxon>
        <taxon>Actinomycetota</taxon>
        <taxon>Actinomycetes</taxon>
        <taxon>Catenulisporales</taxon>
        <taxon>Actinospicaceae</taxon>
        <taxon>Actinocrinis</taxon>
    </lineage>
</organism>
<keyword evidence="4 7" id="KW-0812">Transmembrane</keyword>
<dbReference type="InterPro" id="IPR014047">
    <property type="entry name" value="Chr_Tranpt_l_chain"/>
</dbReference>
<comment type="subcellular location">
    <subcellularLocation>
        <location evidence="1">Cell membrane</location>
        <topology evidence="1">Multi-pass membrane protein</topology>
    </subcellularLocation>
</comment>
<feature type="transmembrane region" description="Helical" evidence="7">
    <location>
        <begin position="128"/>
        <end position="149"/>
    </location>
</feature>
<feature type="transmembrane region" description="Helical" evidence="7">
    <location>
        <begin position="100"/>
        <end position="122"/>
    </location>
</feature>
<evidence type="ECO:0000256" key="2">
    <source>
        <dbReference type="ARBA" id="ARBA00005262"/>
    </source>
</evidence>
<evidence type="ECO:0000256" key="6">
    <source>
        <dbReference type="ARBA" id="ARBA00023136"/>
    </source>
</evidence>
<protein>
    <submittedName>
        <fullName evidence="8">Chromate efflux transporter</fullName>
    </submittedName>
</protein>
<dbReference type="InterPro" id="IPR052518">
    <property type="entry name" value="CHR_Transporter"/>
</dbReference>
<dbReference type="PANTHER" id="PTHR43663">
    <property type="entry name" value="CHROMATE TRANSPORT PROTEIN-RELATED"/>
    <property type="match status" value="1"/>
</dbReference>
<proteinExistence type="inferred from homology"/>
<keyword evidence="9" id="KW-1185">Reference proteome</keyword>
<evidence type="ECO:0000256" key="4">
    <source>
        <dbReference type="ARBA" id="ARBA00022692"/>
    </source>
</evidence>
<dbReference type="Proteomes" id="UP000677913">
    <property type="component" value="Unassembled WGS sequence"/>
</dbReference>
<gene>
    <name evidence="8" type="primary">chrA</name>
    <name evidence="8" type="ORF">KGA66_11955</name>
</gene>
<dbReference type="EMBL" id="JAGSXH010000034">
    <property type="protein sequence ID" value="MBS2963767.1"/>
    <property type="molecule type" value="Genomic_DNA"/>
</dbReference>
<evidence type="ECO:0000313" key="8">
    <source>
        <dbReference type="EMBL" id="MBS2963767.1"/>
    </source>
</evidence>
<dbReference type="Pfam" id="PF02417">
    <property type="entry name" value="Chromate_transp"/>
    <property type="match status" value="2"/>
</dbReference>